<dbReference type="PATRIC" id="fig|1028567.7.peg.1898"/>
<dbReference type="KEGG" id="sacr:SacRon12I_09560"/>
<evidence type="ECO:0000313" key="2">
    <source>
        <dbReference type="Proteomes" id="UP000011280"/>
    </source>
</evidence>
<accession>M1J0J7</accession>
<organism evidence="2">
    <name type="scientific">Sulfolobus acidocaldarius Ron12/I</name>
    <dbReference type="NCBI Taxonomy" id="1028567"/>
    <lineage>
        <taxon>Archaea</taxon>
        <taxon>Thermoproteota</taxon>
        <taxon>Thermoprotei</taxon>
        <taxon>Sulfolobales</taxon>
        <taxon>Sulfolobaceae</taxon>
        <taxon>Sulfolobus</taxon>
    </lineage>
</organism>
<sequence length="64" mass="7737">MREKLSYPEFSIEGNLAIFSFRTRHVYAIKKVSKCYTLNWKIVHEVQLECLMMTRRERVSKEVI</sequence>
<dbReference type="Proteomes" id="UP000011280">
    <property type="component" value="Chromosome"/>
</dbReference>
<proteinExistence type="predicted"/>
<dbReference type="EMBL" id="CP002818">
    <property type="protein sequence ID" value="AGE74137.1"/>
    <property type="molecule type" value="Genomic_DNA"/>
</dbReference>
<protein>
    <submittedName>
        <fullName evidence="1">Uncharacterized protein</fullName>
    </submittedName>
</protein>
<name>M1J0J7_9CREN</name>
<dbReference type="HOGENOM" id="CLU_2857261_0_0_2"/>
<gene>
    <name evidence="1" type="ORF">SacRon12I_09560</name>
</gene>
<evidence type="ECO:0000313" key="1">
    <source>
        <dbReference type="EMBL" id="AGE74137.1"/>
    </source>
</evidence>
<dbReference type="AlphaFoldDB" id="M1J0J7"/>
<reference evidence="1 2" key="1">
    <citation type="journal article" date="2012" name="ISME J.">
        <title>Genomic evidence of rapid, global-scale gene flow in a Sulfolobus species.</title>
        <authorList>
            <person name="Mao D."/>
            <person name="Grogan D."/>
        </authorList>
    </citation>
    <scope>NUCLEOTIDE SEQUENCE [LARGE SCALE GENOMIC DNA]</scope>
    <source>
        <strain evidence="1 2">Ron12/I</strain>
    </source>
</reference>